<dbReference type="Proteomes" id="UP001224775">
    <property type="component" value="Unassembled WGS sequence"/>
</dbReference>
<feature type="compositionally biased region" description="Polar residues" evidence="1">
    <location>
        <begin position="14"/>
        <end position="25"/>
    </location>
</feature>
<evidence type="ECO:0000313" key="2">
    <source>
        <dbReference type="EMBL" id="KAK1742040.1"/>
    </source>
</evidence>
<evidence type="ECO:0000313" key="3">
    <source>
        <dbReference type="Proteomes" id="UP001224775"/>
    </source>
</evidence>
<evidence type="ECO:0000256" key="1">
    <source>
        <dbReference type="SAM" id="MobiDB-lite"/>
    </source>
</evidence>
<dbReference type="AlphaFoldDB" id="A0AAD8YBI8"/>
<organism evidence="2 3">
    <name type="scientific">Skeletonema marinoi</name>
    <dbReference type="NCBI Taxonomy" id="267567"/>
    <lineage>
        <taxon>Eukaryota</taxon>
        <taxon>Sar</taxon>
        <taxon>Stramenopiles</taxon>
        <taxon>Ochrophyta</taxon>
        <taxon>Bacillariophyta</taxon>
        <taxon>Coscinodiscophyceae</taxon>
        <taxon>Thalassiosirophycidae</taxon>
        <taxon>Thalassiosirales</taxon>
        <taxon>Skeletonemataceae</taxon>
        <taxon>Skeletonema</taxon>
        <taxon>Skeletonema marinoi-dohrnii complex</taxon>
    </lineage>
</organism>
<comment type="caution">
    <text evidence="2">The sequence shown here is derived from an EMBL/GenBank/DDBJ whole genome shotgun (WGS) entry which is preliminary data.</text>
</comment>
<dbReference type="EMBL" id="JATAAI010000012">
    <property type="protein sequence ID" value="KAK1742040.1"/>
    <property type="molecule type" value="Genomic_DNA"/>
</dbReference>
<gene>
    <name evidence="2" type="ORF">QTG54_007613</name>
</gene>
<keyword evidence="3" id="KW-1185">Reference proteome</keyword>
<reference evidence="2" key="1">
    <citation type="submission" date="2023-06" db="EMBL/GenBank/DDBJ databases">
        <title>Survivors Of The Sea: Transcriptome response of Skeletonema marinoi to long-term dormancy.</title>
        <authorList>
            <person name="Pinder M.I.M."/>
            <person name="Kourtchenko O."/>
            <person name="Robertson E.K."/>
            <person name="Larsson T."/>
            <person name="Maumus F."/>
            <person name="Osuna-Cruz C.M."/>
            <person name="Vancaester E."/>
            <person name="Stenow R."/>
            <person name="Vandepoele K."/>
            <person name="Ploug H."/>
            <person name="Bruchert V."/>
            <person name="Godhe A."/>
            <person name="Topel M."/>
        </authorList>
    </citation>
    <scope>NUCLEOTIDE SEQUENCE</scope>
    <source>
        <strain evidence="2">R05AC</strain>
    </source>
</reference>
<feature type="region of interest" description="Disordered" evidence="1">
    <location>
        <begin position="1"/>
        <end position="42"/>
    </location>
</feature>
<sequence length="290" mass="31345">MTAADTPASEEPQAPTTQQTSTIGNSRRRSSTNSLAGSRRSSFARRGSALFAAARASFVRTRGQSGASVEQLRGTSGSKYEGYANIHRGDGDFDAFNIFSLCCGNKSELYFVLIKGFHCFVFENEDSKSPKYAIELINRKAVIQPSHDTIIPRVPHPGAAHDTGYTTVHLETSLGDVEYKFTFANMENTASEFCNSVAVASNDASTEQVRKRLGHENLLSKRASMKFANAVGTAKAKDQPDAPVGAAEVMAGMPATGPGREGFKRWKQTITMILHMEKNGEGGVGNQMCF</sequence>
<protein>
    <submittedName>
        <fullName evidence="2">Uncharacterized protein</fullName>
    </submittedName>
</protein>
<proteinExistence type="predicted"/>
<accession>A0AAD8YBI8</accession>
<name>A0AAD8YBI8_9STRA</name>